<proteinExistence type="predicted"/>
<dbReference type="HOGENOM" id="CLU_1411222_0_0_1"/>
<dbReference type="EnsemblProtists" id="EKX51495">
    <property type="protein sequence ID" value="EKX51495"/>
    <property type="gene ID" value="GUITHDRAFT_102763"/>
</dbReference>
<dbReference type="OMA" id="NGRERWK"/>
<dbReference type="Proteomes" id="UP000011087">
    <property type="component" value="Unassembled WGS sequence"/>
</dbReference>
<reference evidence="3" key="3">
    <citation type="submission" date="2016-03" db="UniProtKB">
        <authorList>
            <consortium name="EnsemblProtists"/>
        </authorList>
    </citation>
    <scope>IDENTIFICATION</scope>
</reference>
<reference evidence="2 4" key="1">
    <citation type="journal article" date="2012" name="Nature">
        <title>Algal genomes reveal evolutionary mosaicism and the fate of nucleomorphs.</title>
        <authorList>
            <consortium name="DOE Joint Genome Institute"/>
            <person name="Curtis B.A."/>
            <person name="Tanifuji G."/>
            <person name="Burki F."/>
            <person name="Gruber A."/>
            <person name="Irimia M."/>
            <person name="Maruyama S."/>
            <person name="Arias M.C."/>
            <person name="Ball S.G."/>
            <person name="Gile G.H."/>
            <person name="Hirakawa Y."/>
            <person name="Hopkins J.F."/>
            <person name="Kuo A."/>
            <person name="Rensing S.A."/>
            <person name="Schmutz J."/>
            <person name="Symeonidi A."/>
            <person name="Elias M."/>
            <person name="Eveleigh R.J."/>
            <person name="Herman E.K."/>
            <person name="Klute M.J."/>
            <person name="Nakayama T."/>
            <person name="Obornik M."/>
            <person name="Reyes-Prieto A."/>
            <person name="Armbrust E.V."/>
            <person name="Aves S.J."/>
            <person name="Beiko R.G."/>
            <person name="Coutinho P."/>
            <person name="Dacks J.B."/>
            <person name="Durnford D.G."/>
            <person name="Fast N.M."/>
            <person name="Green B.R."/>
            <person name="Grisdale C.J."/>
            <person name="Hempel F."/>
            <person name="Henrissat B."/>
            <person name="Hoppner M.P."/>
            <person name="Ishida K."/>
            <person name="Kim E."/>
            <person name="Koreny L."/>
            <person name="Kroth P.G."/>
            <person name="Liu Y."/>
            <person name="Malik S.B."/>
            <person name="Maier U.G."/>
            <person name="McRose D."/>
            <person name="Mock T."/>
            <person name="Neilson J.A."/>
            <person name="Onodera N.T."/>
            <person name="Poole A.M."/>
            <person name="Pritham E.J."/>
            <person name="Richards T.A."/>
            <person name="Rocap G."/>
            <person name="Roy S.W."/>
            <person name="Sarai C."/>
            <person name="Schaack S."/>
            <person name="Shirato S."/>
            <person name="Slamovits C.H."/>
            <person name="Spencer D.F."/>
            <person name="Suzuki S."/>
            <person name="Worden A.Z."/>
            <person name="Zauner S."/>
            <person name="Barry K."/>
            <person name="Bell C."/>
            <person name="Bharti A.K."/>
            <person name="Crow J.A."/>
            <person name="Grimwood J."/>
            <person name="Kramer R."/>
            <person name="Lindquist E."/>
            <person name="Lucas S."/>
            <person name="Salamov A."/>
            <person name="McFadden G.I."/>
            <person name="Lane C.E."/>
            <person name="Keeling P.J."/>
            <person name="Gray M.W."/>
            <person name="Grigoriev I.V."/>
            <person name="Archibald J.M."/>
        </authorList>
    </citation>
    <scope>NUCLEOTIDE SEQUENCE</scope>
    <source>
        <strain evidence="2 4">CCMP2712</strain>
    </source>
</reference>
<dbReference type="PANTHER" id="PTHR31996">
    <property type="entry name" value="COILED-COIL DOMAIN-CONTAINING PROTEIN 115"/>
    <property type="match status" value="1"/>
</dbReference>
<name>L1JTG8_GUITC</name>
<evidence type="ECO:0000313" key="4">
    <source>
        <dbReference type="Proteomes" id="UP000011087"/>
    </source>
</evidence>
<dbReference type="RefSeq" id="XP_005838475.1">
    <property type="nucleotide sequence ID" value="XM_005838418.1"/>
</dbReference>
<dbReference type="InterPro" id="IPR040357">
    <property type="entry name" value="Vma22/CCDC115"/>
</dbReference>
<reference evidence="4" key="2">
    <citation type="submission" date="2012-11" db="EMBL/GenBank/DDBJ databases">
        <authorList>
            <person name="Kuo A."/>
            <person name="Curtis B.A."/>
            <person name="Tanifuji G."/>
            <person name="Burki F."/>
            <person name="Gruber A."/>
            <person name="Irimia M."/>
            <person name="Maruyama S."/>
            <person name="Arias M.C."/>
            <person name="Ball S.G."/>
            <person name="Gile G.H."/>
            <person name="Hirakawa Y."/>
            <person name="Hopkins J.F."/>
            <person name="Rensing S.A."/>
            <person name="Schmutz J."/>
            <person name="Symeonidi A."/>
            <person name="Elias M."/>
            <person name="Eveleigh R.J."/>
            <person name="Herman E.K."/>
            <person name="Klute M.J."/>
            <person name="Nakayama T."/>
            <person name="Obornik M."/>
            <person name="Reyes-Prieto A."/>
            <person name="Armbrust E.V."/>
            <person name="Aves S.J."/>
            <person name="Beiko R.G."/>
            <person name="Coutinho P."/>
            <person name="Dacks J.B."/>
            <person name="Durnford D.G."/>
            <person name="Fast N.M."/>
            <person name="Green B.R."/>
            <person name="Grisdale C."/>
            <person name="Hempe F."/>
            <person name="Henrissat B."/>
            <person name="Hoppner M.P."/>
            <person name="Ishida K.-I."/>
            <person name="Kim E."/>
            <person name="Koreny L."/>
            <person name="Kroth P.G."/>
            <person name="Liu Y."/>
            <person name="Malik S.-B."/>
            <person name="Maier U.G."/>
            <person name="McRose D."/>
            <person name="Mock T."/>
            <person name="Neilson J.A."/>
            <person name="Onodera N.T."/>
            <person name="Poole A.M."/>
            <person name="Pritham E.J."/>
            <person name="Richards T.A."/>
            <person name="Rocap G."/>
            <person name="Roy S.W."/>
            <person name="Sarai C."/>
            <person name="Schaack S."/>
            <person name="Shirato S."/>
            <person name="Slamovits C.H."/>
            <person name="Spencer D.F."/>
            <person name="Suzuki S."/>
            <person name="Worden A.Z."/>
            <person name="Zauner S."/>
            <person name="Barry K."/>
            <person name="Bell C."/>
            <person name="Bharti A.K."/>
            <person name="Crow J.A."/>
            <person name="Grimwood J."/>
            <person name="Kramer R."/>
            <person name="Lindquist E."/>
            <person name="Lucas S."/>
            <person name="Salamov A."/>
            <person name="McFadden G.I."/>
            <person name="Lane C.E."/>
            <person name="Keeling P.J."/>
            <person name="Gray M.W."/>
            <person name="Grigoriev I.V."/>
            <person name="Archibald J.M."/>
        </authorList>
    </citation>
    <scope>NUCLEOTIDE SEQUENCE</scope>
    <source>
        <strain evidence="4">CCMP2712</strain>
    </source>
</reference>
<sequence length="193" mass="21277">MAGVGEAVDEALMAYLKDVDEYQTSMAEVVAACKAGMLELARARKSMGFKGCAVSQLQYPSRMKASRKVVVKDENEGEGILANSDNDQFCDGKRIFVEAIESIPEQTEDEDPVFVDPIKWFGVLVPSSLRVSQKGFVRAVESAAAASAAYINMKRDYARYKRMALFGSLHGTIVPPLSRNVIYFIENSKGKYI</sequence>
<evidence type="ECO:0000313" key="2">
    <source>
        <dbReference type="EMBL" id="EKX51495.1"/>
    </source>
</evidence>
<gene>
    <name evidence="2" type="ORF">GUITHDRAFT_102763</name>
</gene>
<dbReference type="PANTHER" id="PTHR31996:SF2">
    <property type="entry name" value="COILED-COIL DOMAIN-CONTAINING PROTEIN 115"/>
    <property type="match status" value="1"/>
</dbReference>
<dbReference type="GO" id="GO:0051082">
    <property type="term" value="F:unfolded protein binding"/>
    <property type="evidence" value="ECO:0007669"/>
    <property type="project" value="TreeGrafter"/>
</dbReference>
<organism evidence="2">
    <name type="scientific">Guillardia theta (strain CCMP2712)</name>
    <name type="common">Cryptophyte</name>
    <dbReference type="NCBI Taxonomy" id="905079"/>
    <lineage>
        <taxon>Eukaryota</taxon>
        <taxon>Cryptophyceae</taxon>
        <taxon>Pyrenomonadales</taxon>
        <taxon>Geminigeraceae</taxon>
        <taxon>Guillardia</taxon>
    </lineage>
</organism>
<dbReference type="KEGG" id="gtt:GUITHDRAFT_102763"/>
<dbReference type="AlphaFoldDB" id="L1JTG8"/>
<accession>L1JTG8</accession>
<dbReference type="OrthoDB" id="408631at2759"/>
<dbReference type="Pfam" id="PF21730">
    <property type="entry name" value="Vma22_CCDC115"/>
    <property type="match status" value="1"/>
</dbReference>
<dbReference type="GO" id="GO:0070072">
    <property type="term" value="P:vacuolar proton-transporting V-type ATPase complex assembly"/>
    <property type="evidence" value="ECO:0007669"/>
    <property type="project" value="InterPro"/>
</dbReference>
<dbReference type="EMBL" id="JH992975">
    <property type="protein sequence ID" value="EKX51495.1"/>
    <property type="molecule type" value="Genomic_DNA"/>
</dbReference>
<evidence type="ECO:0000313" key="3">
    <source>
        <dbReference type="EnsemblProtists" id="EKX51495"/>
    </source>
</evidence>
<evidence type="ECO:0000256" key="1">
    <source>
        <dbReference type="ARBA" id="ARBA00093634"/>
    </source>
</evidence>
<dbReference type="PaxDb" id="55529-EKX51495"/>
<keyword evidence="4" id="KW-1185">Reference proteome</keyword>
<dbReference type="GeneID" id="17308210"/>
<protein>
    <recommendedName>
        <fullName evidence="1">Vacuolar ATPase assembly protein VMA22</fullName>
    </recommendedName>
</protein>